<feature type="domain" description="VTT" evidence="2">
    <location>
        <begin position="23"/>
        <end position="137"/>
    </location>
</feature>
<gene>
    <name evidence="3" type="ORF">D1012_18300</name>
</gene>
<feature type="transmembrane region" description="Helical" evidence="1">
    <location>
        <begin position="91"/>
        <end position="110"/>
    </location>
</feature>
<accession>A0A411YYB7</accession>
<keyword evidence="1" id="KW-0472">Membrane</keyword>
<feature type="transmembrane region" description="Helical" evidence="1">
    <location>
        <begin position="116"/>
        <end position="137"/>
    </location>
</feature>
<dbReference type="InterPro" id="IPR032816">
    <property type="entry name" value="VTT_dom"/>
</dbReference>
<evidence type="ECO:0000256" key="1">
    <source>
        <dbReference type="SAM" id="Phobius"/>
    </source>
</evidence>
<feature type="transmembrane region" description="Helical" evidence="1">
    <location>
        <begin position="36"/>
        <end position="58"/>
    </location>
</feature>
<keyword evidence="4" id="KW-1185">Reference proteome</keyword>
<comment type="caution">
    <text evidence="3">The sequence shown here is derived from an EMBL/GenBank/DDBJ whole genome shotgun (WGS) entry which is preliminary data.</text>
</comment>
<evidence type="ECO:0000313" key="4">
    <source>
        <dbReference type="Proteomes" id="UP000284547"/>
    </source>
</evidence>
<proteinExistence type="predicted"/>
<dbReference type="Pfam" id="PF09335">
    <property type="entry name" value="VTT_dom"/>
    <property type="match status" value="1"/>
</dbReference>
<dbReference type="AlphaFoldDB" id="A0A411YYB7"/>
<keyword evidence="1" id="KW-1133">Transmembrane helix</keyword>
<keyword evidence="1" id="KW-0812">Transmembrane</keyword>
<dbReference type="InterPro" id="IPR051311">
    <property type="entry name" value="DedA_domain"/>
</dbReference>
<dbReference type="PANTHER" id="PTHR42709:SF4">
    <property type="entry name" value="INNER MEMBRANE PROTEIN YQAA"/>
    <property type="match status" value="1"/>
</dbReference>
<dbReference type="EMBL" id="QWEY01000012">
    <property type="protein sequence ID" value="RGP35743.1"/>
    <property type="molecule type" value="Genomic_DNA"/>
</dbReference>
<protein>
    <submittedName>
        <fullName evidence="3">DedA family protein</fullName>
    </submittedName>
</protein>
<evidence type="ECO:0000259" key="2">
    <source>
        <dbReference type="Pfam" id="PF09335"/>
    </source>
</evidence>
<sequence length="143" mass="15857">MTGLVGLFLAAFAAATLIPAQSEAVLVALILSASHPIWLLVSVATAGNVLGSVVNWVMGRFLIRYSNRRWFPFSQTQMDNATRWYARWGRWSLLAAWVPVIGDPLTFVAGVLREPLWRFVLIVTLAKGGRYLVLAWATQSLAR</sequence>
<name>A0A411YYB7_9RHOB</name>
<dbReference type="PANTHER" id="PTHR42709">
    <property type="entry name" value="ALKALINE PHOSPHATASE LIKE PROTEIN"/>
    <property type="match status" value="1"/>
</dbReference>
<dbReference type="OrthoDB" id="9814483at2"/>
<evidence type="ECO:0000313" key="3">
    <source>
        <dbReference type="EMBL" id="RGP35743.1"/>
    </source>
</evidence>
<dbReference type="RefSeq" id="WP_118155569.1">
    <property type="nucleotide sequence ID" value="NZ_QWEY01000012.1"/>
</dbReference>
<organism evidence="3 4">
    <name type="scientific">Pseudotabrizicola alkalilacus</name>
    <dbReference type="NCBI Taxonomy" id="2305252"/>
    <lineage>
        <taxon>Bacteria</taxon>
        <taxon>Pseudomonadati</taxon>
        <taxon>Pseudomonadota</taxon>
        <taxon>Alphaproteobacteria</taxon>
        <taxon>Rhodobacterales</taxon>
        <taxon>Paracoccaceae</taxon>
        <taxon>Pseudotabrizicola</taxon>
    </lineage>
</organism>
<dbReference type="Proteomes" id="UP000284547">
    <property type="component" value="Unassembled WGS sequence"/>
</dbReference>
<reference evidence="3 4" key="1">
    <citation type="submission" date="2018-08" db="EMBL/GenBank/DDBJ databases">
        <title>Flavobacterium tibetense sp. nov., isolated from a wetland YonghuCo on Tibetan Plateau.</title>
        <authorList>
            <person name="Phurbu D."/>
            <person name="Lu H."/>
            <person name="Xing P."/>
        </authorList>
    </citation>
    <scope>NUCLEOTIDE SEQUENCE [LARGE SCALE GENOMIC DNA]</scope>
    <source>
        <strain evidence="3 4">DJC</strain>
    </source>
</reference>